<proteinExistence type="inferred from homology"/>
<dbReference type="Proteomes" id="UP000198407">
    <property type="component" value="Unassembled WGS sequence"/>
</dbReference>
<keyword evidence="4" id="KW-1134">Transmembrane beta strand</keyword>
<dbReference type="NCBIfam" id="TIGR01844">
    <property type="entry name" value="type_I_sec_TolC"/>
    <property type="match status" value="1"/>
</dbReference>
<reference evidence="11" key="1">
    <citation type="submission" date="2017-06" db="EMBL/GenBank/DDBJ databases">
        <authorList>
            <person name="Varghese N."/>
            <person name="Submissions S."/>
        </authorList>
    </citation>
    <scope>NUCLEOTIDE SEQUENCE [LARGE SCALE GENOMIC DNA]</scope>
    <source>
        <strain evidence="11">DSM 22348</strain>
    </source>
</reference>
<evidence type="ECO:0000256" key="2">
    <source>
        <dbReference type="ARBA" id="ARBA00007613"/>
    </source>
</evidence>
<gene>
    <name evidence="10" type="ORF">SAMN05444352_1042</name>
</gene>
<evidence type="ECO:0000256" key="4">
    <source>
        <dbReference type="ARBA" id="ARBA00022452"/>
    </source>
</evidence>
<evidence type="ECO:0000313" key="11">
    <source>
        <dbReference type="Proteomes" id="UP000198407"/>
    </source>
</evidence>
<dbReference type="GO" id="GO:0015288">
    <property type="term" value="F:porin activity"/>
    <property type="evidence" value="ECO:0007669"/>
    <property type="project" value="TreeGrafter"/>
</dbReference>
<keyword evidence="8" id="KW-0175">Coiled coil</keyword>
<dbReference type="InterPro" id="IPR051906">
    <property type="entry name" value="TolC-like"/>
</dbReference>
<dbReference type="STRING" id="1215104.GCA_000730585_04999"/>
<dbReference type="EMBL" id="FZOL01000004">
    <property type="protein sequence ID" value="SNS15191.1"/>
    <property type="molecule type" value="Genomic_DNA"/>
</dbReference>
<dbReference type="Pfam" id="PF02321">
    <property type="entry name" value="OEP"/>
    <property type="match status" value="2"/>
</dbReference>
<dbReference type="PANTHER" id="PTHR30026">
    <property type="entry name" value="OUTER MEMBRANE PROTEIN TOLC"/>
    <property type="match status" value="1"/>
</dbReference>
<evidence type="ECO:0000256" key="8">
    <source>
        <dbReference type="SAM" id="Coils"/>
    </source>
</evidence>
<keyword evidence="3" id="KW-0813">Transport</keyword>
<evidence type="ECO:0000256" key="6">
    <source>
        <dbReference type="ARBA" id="ARBA00023136"/>
    </source>
</evidence>
<evidence type="ECO:0000256" key="7">
    <source>
        <dbReference type="ARBA" id="ARBA00023237"/>
    </source>
</evidence>
<comment type="subcellular location">
    <subcellularLocation>
        <location evidence="1">Cell outer membrane</location>
    </subcellularLocation>
</comment>
<dbReference type="InterPro" id="IPR010130">
    <property type="entry name" value="T1SS_OMP_TolC"/>
</dbReference>
<feature type="coiled-coil region" evidence="8">
    <location>
        <begin position="169"/>
        <end position="227"/>
    </location>
</feature>
<feature type="region of interest" description="Disordered" evidence="9">
    <location>
        <begin position="87"/>
        <end position="109"/>
    </location>
</feature>
<keyword evidence="6" id="KW-0472">Membrane</keyword>
<sequence length="467" mass="51730">MPCFALMWDKLSLGKKNEMRLFAFTALPLVLFATFSTAQTLPQAMQQALEAHPEVQAGVNGRLAADRQVRAAEGGYLPKVDVLAGYGRESTDSPSTRATAGDHRETLNRSESSLRLRQMVFDGFATSSEVGRQQATANARAYALLDTSERTALQTARVYIDVLTRREMVRLAEDNLRSHERIYDQIQLRTSRGVGRLADMDQAEARLAGAKNNLLTEQTNLADAQTNYLSVVGQLPDELSPPAPFIDLLPATLQEARLQMVESNPALRSAESDIAAADKQYDAAKSRFYPRFDAELERAANNDVDGVNGHNNEWQAMLRMSFNLYDGGSDKADLESKAYMASQALDIRNNALRQLNEELGLAWNAMQNADAQVPIAQQYVDHSSKVRTAYQSQFSLGERTLLDLLDSENELFTAQRRLAEVKSVQLFTQYRIKATIGQLLKSQGVVAPMATVVQNDLKPKVNLPGLN</sequence>
<evidence type="ECO:0000256" key="5">
    <source>
        <dbReference type="ARBA" id="ARBA00022692"/>
    </source>
</evidence>
<dbReference type="GO" id="GO:0015562">
    <property type="term" value="F:efflux transmembrane transporter activity"/>
    <property type="evidence" value="ECO:0007669"/>
    <property type="project" value="InterPro"/>
</dbReference>
<dbReference type="GO" id="GO:1990281">
    <property type="term" value="C:efflux pump complex"/>
    <property type="evidence" value="ECO:0007669"/>
    <property type="project" value="TreeGrafter"/>
</dbReference>
<keyword evidence="11" id="KW-1185">Reference proteome</keyword>
<name>A0A239C6F3_9PSED</name>
<keyword evidence="5" id="KW-0812">Transmembrane</keyword>
<dbReference type="InterPro" id="IPR003423">
    <property type="entry name" value="OMP_efflux"/>
</dbReference>
<keyword evidence="7" id="KW-0998">Cell outer membrane</keyword>
<dbReference type="AlphaFoldDB" id="A0A239C6F3"/>
<comment type="similarity">
    <text evidence="2">Belongs to the outer membrane factor (OMF) (TC 1.B.17) family.</text>
</comment>
<dbReference type="GO" id="GO:0009279">
    <property type="term" value="C:cell outer membrane"/>
    <property type="evidence" value="ECO:0007669"/>
    <property type="project" value="UniProtKB-SubCell"/>
</dbReference>
<feature type="compositionally biased region" description="Basic and acidic residues" evidence="9">
    <location>
        <begin position="100"/>
        <end position="109"/>
    </location>
</feature>
<evidence type="ECO:0000256" key="1">
    <source>
        <dbReference type="ARBA" id="ARBA00004442"/>
    </source>
</evidence>
<dbReference type="PANTHER" id="PTHR30026:SF22">
    <property type="entry name" value="OUTER MEMBRANE EFFLUX PROTEIN"/>
    <property type="match status" value="1"/>
</dbReference>
<dbReference type="Gene3D" id="1.20.1600.10">
    <property type="entry name" value="Outer membrane efflux proteins (OEP)"/>
    <property type="match status" value="1"/>
</dbReference>
<evidence type="ECO:0000313" key="10">
    <source>
        <dbReference type="EMBL" id="SNS15191.1"/>
    </source>
</evidence>
<evidence type="ECO:0000256" key="3">
    <source>
        <dbReference type="ARBA" id="ARBA00022448"/>
    </source>
</evidence>
<accession>A0A239C6F3</accession>
<evidence type="ECO:0000256" key="9">
    <source>
        <dbReference type="SAM" id="MobiDB-lite"/>
    </source>
</evidence>
<organism evidence="10 11">
    <name type="scientific">Pseudomonas japonica</name>
    <dbReference type="NCBI Taxonomy" id="256466"/>
    <lineage>
        <taxon>Bacteria</taxon>
        <taxon>Pseudomonadati</taxon>
        <taxon>Pseudomonadota</taxon>
        <taxon>Gammaproteobacteria</taxon>
        <taxon>Pseudomonadales</taxon>
        <taxon>Pseudomonadaceae</taxon>
        <taxon>Pseudomonas</taxon>
    </lineage>
</organism>
<dbReference type="SUPFAM" id="SSF56954">
    <property type="entry name" value="Outer membrane efflux proteins (OEP)"/>
    <property type="match status" value="1"/>
</dbReference>
<protein>
    <submittedName>
        <fullName evidence="10">Outer membrane protein, adhesin transport system</fullName>
    </submittedName>
</protein>